<dbReference type="Gramene" id="evm.model.04.640">
    <property type="protein sequence ID" value="cds.evm.model.04.640"/>
    <property type="gene ID" value="evm.TU.04.640"/>
</dbReference>
<accession>A0A803PI79</accession>
<protein>
    <submittedName>
        <fullName evidence="2">Uncharacterized protein</fullName>
    </submittedName>
</protein>
<organism evidence="2 3">
    <name type="scientific">Cannabis sativa</name>
    <name type="common">Hemp</name>
    <name type="synonym">Marijuana</name>
    <dbReference type="NCBI Taxonomy" id="3483"/>
    <lineage>
        <taxon>Eukaryota</taxon>
        <taxon>Viridiplantae</taxon>
        <taxon>Streptophyta</taxon>
        <taxon>Embryophyta</taxon>
        <taxon>Tracheophyta</taxon>
        <taxon>Spermatophyta</taxon>
        <taxon>Magnoliopsida</taxon>
        <taxon>eudicotyledons</taxon>
        <taxon>Gunneridae</taxon>
        <taxon>Pentapetalae</taxon>
        <taxon>rosids</taxon>
        <taxon>fabids</taxon>
        <taxon>Rosales</taxon>
        <taxon>Cannabaceae</taxon>
        <taxon>Cannabis</taxon>
    </lineage>
</organism>
<dbReference type="EMBL" id="UZAU01000366">
    <property type="status" value="NOT_ANNOTATED_CDS"/>
    <property type="molecule type" value="Genomic_DNA"/>
</dbReference>
<feature type="compositionally biased region" description="Polar residues" evidence="1">
    <location>
        <begin position="1"/>
        <end position="16"/>
    </location>
</feature>
<dbReference type="Proteomes" id="UP000596661">
    <property type="component" value="Chromosome 4"/>
</dbReference>
<keyword evidence="3" id="KW-1185">Reference proteome</keyword>
<reference evidence="2" key="1">
    <citation type="submission" date="2018-11" db="EMBL/GenBank/DDBJ databases">
        <authorList>
            <person name="Grassa J C."/>
        </authorList>
    </citation>
    <scope>NUCLEOTIDE SEQUENCE [LARGE SCALE GENOMIC DNA]</scope>
</reference>
<sequence>MCSGSLQSTPNPSTGYGDNCEKLPSDSVMLVYLSTSGKVGRHVAPTEYMGGSKQLSRIKVHELRTNDDDDDEDDVESTLRASPFETR</sequence>
<dbReference type="EnsemblPlants" id="evm.model.04.640">
    <property type="protein sequence ID" value="cds.evm.model.04.640"/>
    <property type="gene ID" value="evm.TU.04.640"/>
</dbReference>
<evidence type="ECO:0000313" key="2">
    <source>
        <dbReference type="EnsemblPlants" id="cds.evm.model.04.640"/>
    </source>
</evidence>
<evidence type="ECO:0000256" key="1">
    <source>
        <dbReference type="SAM" id="MobiDB-lite"/>
    </source>
</evidence>
<dbReference type="AlphaFoldDB" id="A0A803PI79"/>
<evidence type="ECO:0000313" key="3">
    <source>
        <dbReference type="Proteomes" id="UP000596661"/>
    </source>
</evidence>
<name>A0A803PI79_CANSA</name>
<feature type="region of interest" description="Disordered" evidence="1">
    <location>
        <begin position="1"/>
        <end position="21"/>
    </location>
</feature>
<feature type="compositionally biased region" description="Acidic residues" evidence="1">
    <location>
        <begin position="67"/>
        <end position="76"/>
    </location>
</feature>
<feature type="region of interest" description="Disordered" evidence="1">
    <location>
        <begin position="62"/>
        <end position="87"/>
    </location>
</feature>
<proteinExistence type="predicted"/>
<reference evidence="2" key="2">
    <citation type="submission" date="2021-03" db="UniProtKB">
        <authorList>
            <consortium name="EnsemblPlants"/>
        </authorList>
    </citation>
    <scope>IDENTIFICATION</scope>
</reference>